<dbReference type="EC" id="1.11.1.27" evidence="3"/>
<dbReference type="Gene3D" id="3.40.30.10">
    <property type="entry name" value="Glutaredoxin"/>
    <property type="match status" value="1"/>
</dbReference>
<dbReference type="InterPro" id="IPR036249">
    <property type="entry name" value="Thioredoxin-like_sf"/>
</dbReference>
<dbReference type="EMBL" id="JAKOEM010000021">
    <property type="protein sequence ID" value="MCG6560143.1"/>
    <property type="molecule type" value="Genomic_DNA"/>
</dbReference>
<dbReference type="PANTHER" id="PTHR10430">
    <property type="entry name" value="PEROXIREDOXIN"/>
    <property type="match status" value="1"/>
</dbReference>
<dbReference type="Pfam" id="PF08534">
    <property type="entry name" value="Redoxin"/>
    <property type="match status" value="1"/>
</dbReference>
<accession>A0ABS9P0X0</accession>
<evidence type="ECO:0000256" key="3">
    <source>
        <dbReference type="RuleBase" id="RU366011"/>
    </source>
</evidence>
<keyword evidence="6" id="KW-1185">Reference proteome</keyword>
<feature type="domain" description="Redoxin" evidence="4">
    <location>
        <begin position="3"/>
        <end position="156"/>
    </location>
</feature>
<reference evidence="5" key="1">
    <citation type="submission" date="2022-02" db="EMBL/GenBank/DDBJ databases">
        <title>The genome sequence of Ruegeria sp. 1NDH52C.</title>
        <authorList>
            <person name="Du J."/>
        </authorList>
    </citation>
    <scope>NUCLEOTIDE SEQUENCE</scope>
    <source>
        <strain evidence="5">1NDH52C</strain>
    </source>
</reference>
<comment type="catalytic activity">
    <reaction evidence="3">
        <text>a hydroperoxide + 2 glutathione = an alcohol + glutathione disulfide + H2O</text>
        <dbReference type="Rhea" id="RHEA:62632"/>
        <dbReference type="ChEBI" id="CHEBI:15377"/>
        <dbReference type="ChEBI" id="CHEBI:30879"/>
        <dbReference type="ChEBI" id="CHEBI:35924"/>
        <dbReference type="ChEBI" id="CHEBI:57925"/>
        <dbReference type="ChEBI" id="CHEBI:58297"/>
        <dbReference type="EC" id="1.11.1.27"/>
    </reaction>
</comment>
<dbReference type="SUPFAM" id="SSF52833">
    <property type="entry name" value="Thioredoxin-like"/>
    <property type="match status" value="1"/>
</dbReference>
<comment type="caution">
    <text evidence="5">The sequence shown here is derived from an EMBL/GenBank/DDBJ whole genome shotgun (WGS) entry which is preliminary data.</text>
</comment>
<comment type="function">
    <text evidence="3">Thiol-specific peroxidase that catalyzes the reduction of hydrogen peroxide and organic hydroperoxides to water and alcohols, respectively. Plays a role in cell protection against oxidative stress by detoxifying peroxides.</text>
</comment>
<sequence>MEVGSSIPSTPVQQFEGGEIKQIDLSEFSKGKTVLVVAMPGAFTPTCADDHVPGYLQNADKFLSKGVDDIVILATSDFFVVKAWADSLNPPANVHFMADGSQVFAKAADQLLDLTELGLGMRTQRYAALVRNSNIESIAVEPDATAVTVSGAEAVLGGL</sequence>
<dbReference type="PANTHER" id="PTHR10430:SF16">
    <property type="entry name" value="PEROXIREDOXIN-5, MITOCHONDRIAL"/>
    <property type="match status" value="1"/>
</dbReference>
<keyword evidence="3" id="KW-0676">Redox-active center</keyword>
<comment type="similarity">
    <text evidence="3">Belongs to the peroxiredoxin family. Prx5 subfamily.</text>
</comment>
<keyword evidence="1 3" id="KW-0575">Peroxidase</keyword>
<gene>
    <name evidence="5" type="ORF">MB818_18170</name>
</gene>
<proteinExistence type="inferred from homology"/>
<evidence type="ECO:0000256" key="1">
    <source>
        <dbReference type="ARBA" id="ARBA00022559"/>
    </source>
</evidence>
<evidence type="ECO:0000313" key="6">
    <source>
        <dbReference type="Proteomes" id="UP001165279"/>
    </source>
</evidence>
<dbReference type="CDD" id="cd03013">
    <property type="entry name" value="PRX5_like"/>
    <property type="match status" value="1"/>
</dbReference>
<evidence type="ECO:0000313" key="5">
    <source>
        <dbReference type="EMBL" id="MCG6560143.1"/>
    </source>
</evidence>
<evidence type="ECO:0000259" key="4">
    <source>
        <dbReference type="Pfam" id="PF08534"/>
    </source>
</evidence>
<dbReference type="RefSeq" id="WP_238905960.1">
    <property type="nucleotide sequence ID" value="NZ_JAKOEM010000021.1"/>
</dbReference>
<keyword evidence="3" id="KW-0049">Antioxidant</keyword>
<protein>
    <recommendedName>
        <fullName evidence="3">Glutathione-dependent peroxiredoxin</fullName>
        <ecNumber evidence="3">1.11.1.27</ecNumber>
    </recommendedName>
</protein>
<name>A0ABS9P0X0_9RHOB</name>
<organism evidence="5 6">
    <name type="scientific">Ruegeria alba</name>
    <dbReference type="NCBI Taxonomy" id="2916756"/>
    <lineage>
        <taxon>Bacteria</taxon>
        <taxon>Pseudomonadati</taxon>
        <taxon>Pseudomonadota</taxon>
        <taxon>Alphaproteobacteria</taxon>
        <taxon>Rhodobacterales</taxon>
        <taxon>Roseobacteraceae</taxon>
        <taxon>Ruegeria</taxon>
    </lineage>
</organism>
<dbReference type="InterPro" id="IPR013740">
    <property type="entry name" value="Redoxin"/>
</dbReference>
<evidence type="ECO:0000256" key="2">
    <source>
        <dbReference type="ARBA" id="ARBA00023002"/>
    </source>
</evidence>
<keyword evidence="2 3" id="KW-0560">Oxidoreductase</keyword>
<dbReference type="Proteomes" id="UP001165279">
    <property type="component" value="Unassembled WGS sequence"/>
</dbReference>
<dbReference type="InterPro" id="IPR037944">
    <property type="entry name" value="PRX5-like"/>
</dbReference>